<keyword evidence="2" id="KW-1133">Transmembrane helix</keyword>
<reference evidence="4 5" key="1">
    <citation type="submission" date="2021-03" db="EMBL/GenBank/DDBJ databases">
        <title>Sequencing the genomes of 1000 actinobacteria strains.</title>
        <authorList>
            <person name="Klenk H.-P."/>
        </authorList>
    </citation>
    <scope>NUCLEOTIDE SEQUENCE [LARGE SCALE GENOMIC DNA]</scope>
    <source>
        <strain evidence="4 5">DSM 16005</strain>
    </source>
</reference>
<feature type="domain" description="LytR/CpsA/Psr regulator C-terminal" evidence="3">
    <location>
        <begin position="185"/>
        <end position="270"/>
    </location>
</feature>
<feature type="region of interest" description="Disordered" evidence="1">
    <location>
        <begin position="159"/>
        <end position="179"/>
    </location>
</feature>
<evidence type="ECO:0000256" key="1">
    <source>
        <dbReference type="SAM" id="MobiDB-lite"/>
    </source>
</evidence>
<dbReference type="RefSeq" id="WP_209679910.1">
    <property type="nucleotide sequence ID" value="NZ_JAGIOI010000001.1"/>
</dbReference>
<protein>
    <recommendedName>
        <fullName evidence="3">LytR/CpsA/Psr regulator C-terminal domain-containing protein</fullName>
    </recommendedName>
</protein>
<evidence type="ECO:0000259" key="3">
    <source>
        <dbReference type="Pfam" id="PF13399"/>
    </source>
</evidence>
<name>A0ABS4YX05_9MICC</name>
<keyword evidence="2" id="KW-0472">Membrane</keyword>
<comment type="caution">
    <text evidence="4">The sequence shown here is derived from an EMBL/GenBank/DDBJ whole genome shotgun (WGS) entry which is preliminary data.</text>
</comment>
<dbReference type="Pfam" id="PF13399">
    <property type="entry name" value="LytR_C"/>
    <property type="match status" value="1"/>
</dbReference>
<feature type="region of interest" description="Disordered" evidence="1">
    <location>
        <begin position="292"/>
        <end position="316"/>
    </location>
</feature>
<feature type="transmembrane region" description="Helical" evidence="2">
    <location>
        <begin position="132"/>
        <end position="152"/>
    </location>
</feature>
<organism evidence="4 5">
    <name type="scientific">Arthrobacter stackebrandtii</name>
    <dbReference type="NCBI Taxonomy" id="272161"/>
    <lineage>
        <taxon>Bacteria</taxon>
        <taxon>Bacillati</taxon>
        <taxon>Actinomycetota</taxon>
        <taxon>Actinomycetes</taxon>
        <taxon>Micrococcales</taxon>
        <taxon>Micrococcaceae</taxon>
        <taxon>Arthrobacter</taxon>
    </lineage>
</organism>
<sequence>MTRPPAEEAATGPGKQDDSGVKAAAAQKPAEGKETPAVKAAVGAADAAGHLPHVTDDDVLLTARQRRKEEREARRQAKDTAYELRRQRKKNNDGTSSRGHNIVDGSGLAEAFPDHESTELESGAVRRRITHGVVLVLLLALLVTGLVLAGMIQRGELELTLGPGKPTPTPESCPSEKLDYPANKSVSVNVYNASTKEGRAGTVAEELKKRGFTVKTVANGRTQYSAPAVIISGPSGHAAAFALQRNLPNTDYVQDERKDSTVDVVLTGSFAGFVAVPKVDETPGVLSCPRLAPKKTAPATAPATAQATLPAAAPAK</sequence>
<proteinExistence type="predicted"/>
<dbReference type="EMBL" id="JAGIOI010000001">
    <property type="protein sequence ID" value="MBP2413030.1"/>
    <property type="molecule type" value="Genomic_DNA"/>
</dbReference>
<keyword evidence="2" id="KW-0812">Transmembrane</keyword>
<feature type="compositionally biased region" description="Basic and acidic residues" evidence="1">
    <location>
        <begin position="67"/>
        <end position="85"/>
    </location>
</feature>
<gene>
    <name evidence="4" type="ORF">JOF48_001829</name>
</gene>
<feature type="region of interest" description="Disordered" evidence="1">
    <location>
        <begin position="1"/>
        <end position="49"/>
    </location>
</feature>
<evidence type="ECO:0000256" key="2">
    <source>
        <dbReference type="SAM" id="Phobius"/>
    </source>
</evidence>
<feature type="compositionally biased region" description="Low complexity" evidence="1">
    <location>
        <begin position="37"/>
        <end position="49"/>
    </location>
</feature>
<feature type="compositionally biased region" description="Low complexity" evidence="1">
    <location>
        <begin position="294"/>
        <end position="316"/>
    </location>
</feature>
<feature type="region of interest" description="Disordered" evidence="1">
    <location>
        <begin position="66"/>
        <end position="115"/>
    </location>
</feature>
<dbReference type="Gene3D" id="3.30.70.2390">
    <property type="match status" value="1"/>
</dbReference>
<accession>A0ABS4YX05</accession>
<evidence type="ECO:0000313" key="4">
    <source>
        <dbReference type="EMBL" id="MBP2413030.1"/>
    </source>
</evidence>
<dbReference type="InterPro" id="IPR027381">
    <property type="entry name" value="LytR/CpsA/Psr_C"/>
</dbReference>
<evidence type="ECO:0000313" key="5">
    <source>
        <dbReference type="Proteomes" id="UP000711614"/>
    </source>
</evidence>
<keyword evidence="5" id="KW-1185">Reference proteome</keyword>
<dbReference type="Proteomes" id="UP000711614">
    <property type="component" value="Unassembled WGS sequence"/>
</dbReference>